<dbReference type="PANTHER" id="PTHR30055:SF234">
    <property type="entry name" value="HTH-TYPE TRANSCRIPTIONAL REGULATOR BETI"/>
    <property type="match status" value="1"/>
</dbReference>
<evidence type="ECO:0000256" key="3">
    <source>
        <dbReference type="ARBA" id="ARBA00023163"/>
    </source>
</evidence>
<sequence length="220" mass="24378">MGKGQGQPGKSAAKLASRGKGRPTASEAGVGRDALIDAARALLQELPPSQVTSTAIARKANADPALVRYYFGNRENLLFEVAKQIGEESNRPLPPGDPLALLEDMIRGTFRFTRSAKHMQRLMIEELDSASSPEVREKMREWNRSPVSNYARILEFDDEGELREFDPFFMYLAVVGISDFFVSGAPLIELLAPSGTTKEELAKSYEDFVVRLITDGVRKR</sequence>
<dbReference type="SUPFAM" id="SSF48498">
    <property type="entry name" value="Tetracyclin repressor-like, C-terminal domain"/>
    <property type="match status" value="1"/>
</dbReference>
<evidence type="ECO:0000313" key="8">
    <source>
        <dbReference type="Proteomes" id="UP000811255"/>
    </source>
</evidence>
<evidence type="ECO:0000256" key="5">
    <source>
        <dbReference type="SAM" id="MobiDB-lite"/>
    </source>
</evidence>
<dbReference type="Gene3D" id="1.10.357.10">
    <property type="entry name" value="Tetracycline Repressor, domain 2"/>
    <property type="match status" value="1"/>
</dbReference>
<feature type="region of interest" description="Disordered" evidence="5">
    <location>
        <begin position="1"/>
        <end position="30"/>
    </location>
</feature>
<dbReference type="RefSeq" id="WP_214537066.1">
    <property type="nucleotide sequence ID" value="NZ_JAHFVK010000002.1"/>
</dbReference>
<dbReference type="PANTHER" id="PTHR30055">
    <property type="entry name" value="HTH-TYPE TRANSCRIPTIONAL REGULATOR RUTR"/>
    <property type="match status" value="1"/>
</dbReference>
<comment type="caution">
    <text evidence="7">The sequence shown here is derived from an EMBL/GenBank/DDBJ whole genome shotgun (WGS) entry which is preliminary data.</text>
</comment>
<reference evidence="7 8" key="1">
    <citation type="submission" date="2021-05" db="EMBL/GenBank/DDBJ databases">
        <title>Croceibacterium sp. LX-88 genome sequence.</title>
        <authorList>
            <person name="Luo X."/>
        </authorList>
    </citation>
    <scope>NUCLEOTIDE SEQUENCE [LARGE SCALE GENOMIC DNA]</scope>
    <source>
        <strain evidence="7 8">LX-88</strain>
    </source>
</reference>
<feature type="domain" description="HTH tetR-type" evidence="6">
    <location>
        <begin position="29"/>
        <end position="89"/>
    </location>
</feature>
<dbReference type="SUPFAM" id="SSF46689">
    <property type="entry name" value="Homeodomain-like"/>
    <property type="match status" value="1"/>
</dbReference>
<evidence type="ECO:0000313" key="7">
    <source>
        <dbReference type="EMBL" id="MBT2135354.1"/>
    </source>
</evidence>
<dbReference type="InterPro" id="IPR041474">
    <property type="entry name" value="NicS_C"/>
</dbReference>
<dbReference type="PROSITE" id="PS50977">
    <property type="entry name" value="HTH_TETR_2"/>
    <property type="match status" value="1"/>
</dbReference>
<keyword evidence="3" id="KW-0804">Transcription</keyword>
<dbReference type="Proteomes" id="UP000811255">
    <property type="component" value="Unassembled WGS sequence"/>
</dbReference>
<keyword evidence="1" id="KW-0805">Transcription regulation</keyword>
<organism evidence="7 8">
    <name type="scientific">Croceibacterium selenioxidans</name>
    <dbReference type="NCBI Taxonomy" id="2838833"/>
    <lineage>
        <taxon>Bacteria</taxon>
        <taxon>Pseudomonadati</taxon>
        <taxon>Pseudomonadota</taxon>
        <taxon>Alphaproteobacteria</taxon>
        <taxon>Sphingomonadales</taxon>
        <taxon>Erythrobacteraceae</taxon>
        <taxon>Croceibacterium</taxon>
    </lineage>
</organism>
<protein>
    <submittedName>
        <fullName evidence="7">TetR/AcrR family transcriptional regulator</fullName>
    </submittedName>
</protein>
<gene>
    <name evidence="7" type="ORF">KK137_13530</name>
</gene>
<dbReference type="EMBL" id="JAHFVK010000002">
    <property type="protein sequence ID" value="MBT2135354.1"/>
    <property type="molecule type" value="Genomic_DNA"/>
</dbReference>
<dbReference type="InterPro" id="IPR050109">
    <property type="entry name" value="HTH-type_TetR-like_transc_reg"/>
</dbReference>
<feature type="DNA-binding region" description="H-T-H motif" evidence="4">
    <location>
        <begin position="52"/>
        <end position="71"/>
    </location>
</feature>
<dbReference type="InterPro" id="IPR009057">
    <property type="entry name" value="Homeodomain-like_sf"/>
</dbReference>
<dbReference type="Pfam" id="PF17938">
    <property type="entry name" value="TetR_C_29"/>
    <property type="match status" value="1"/>
</dbReference>
<proteinExistence type="predicted"/>
<evidence type="ECO:0000259" key="6">
    <source>
        <dbReference type="PROSITE" id="PS50977"/>
    </source>
</evidence>
<keyword evidence="8" id="KW-1185">Reference proteome</keyword>
<evidence type="ECO:0000256" key="4">
    <source>
        <dbReference type="PROSITE-ProRule" id="PRU00335"/>
    </source>
</evidence>
<evidence type="ECO:0000256" key="1">
    <source>
        <dbReference type="ARBA" id="ARBA00023015"/>
    </source>
</evidence>
<name>A0ABS5WAB7_9SPHN</name>
<dbReference type="InterPro" id="IPR001647">
    <property type="entry name" value="HTH_TetR"/>
</dbReference>
<dbReference type="Pfam" id="PF00440">
    <property type="entry name" value="TetR_N"/>
    <property type="match status" value="1"/>
</dbReference>
<evidence type="ECO:0000256" key="2">
    <source>
        <dbReference type="ARBA" id="ARBA00023125"/>
    </source>
</evidence>
<dbReference type="InterPro" id="IPR036271">
    <property type="entry name" value="Tet_transcr_reg_TetR-rel_C_sf"/>
</dbReference>
<accession>A0ABS5WAB7</accession>
<keyword evidence="2 4" id="KW-0238">DNA-binding</keyword>